<evidence type="ECO:0000256" key="1">
    <source>
        <dbReference type="ARBA" id="ARBA00010928"/>
    </source>
</evidence>
<evidence type="ECO:0000313" key="13">
    <source>
        <dbReference type="Proteomes" id="UP000694865"/>
    </source>
</evidence>
<sequence length="347" mass="38366">MACLRWGIASAGMISNDFCVALKTLNAEEHNIVAVAARSLDRAKEFAERFSISKAYGSYEELANDKDIDVVYIGAINTQHVGLSKMMLNCGKSVLCEKPLGVNLRETKEVLSLAKEKKLFCMEAIWSRFFPAYEEIRSIVNSGKIGDVKYVYADFGIKDLLDVPRLAKKEMAGGTILDLGIYPVQLAVMIYGDEIPKITTRGSLTPDEGVDESAVAILQYTGNRLAVVTSHGRVNTNSEASIVGTKGSINVPFPFWCPTKIIVNSDQGQEIKEFPLPDPPLKLNFTNSSGLRYEAEAVRKCVSEGKLESDFLTHRQSEIIATILENMRHDVGYMLEQDRQPVVMASQ</sequence>
<proteinExistence type="inferred from homology"/>
<dbReference type="EC" id="1.1.1.179" evidence="4"/>
<dbReference type="Gene3D" id="3.30.360.10">
    <property type="entry name" value="Dihydrodipicolinate Reductase, domain 2"/>
    <property type="match status" value="1"/>
</dbReference>
<evidence type="ECO:0000313" key="14">
    <source>
        <dbReference type="RefSeq" id="XP_002742436.1"/>
    </source>
</evidence>
<reference evidence="14" key="1">
    <citation type="submission" date="2025-08" db="UniProtKB">
        <authorList>
            <consortium name="RefSeq"/>
        </authorList>
    </citation>
    <scope>IDENTIFICATION</scope>
    <source>
        <tissue evidence="14">Testes</tissue>
    </source>
</reference>
<comment type="catalytic activity">
    <reaction evidence="9">
        <text>(1R,2R)-1,2-dihydrobenzene-1,2-diol + NADP(+) = catechol + NADPH + H(+)</text>
        <dbReference type="Rhea" id="RHEA:16729"/>
        <dbReference type="ChEBI" id="CHEBI:10702"/>
        <dbReference type="ChEBI" id="CHEBI:15378"/>
        <dbReference type="ChEBI" id="CHEBI:18135"/>
        <dbReference type="ChEBI" id="CHEBI:57783"/>
        <dbReference type="ChEBI" id="CHEBI:58349"/>
        <dbReference type="EC" id="1.3.1.20"/>
    </reaction>
</comment>
<dbReference type="Pfam" id="PF22725">
    <property type="entry name" value="GFO_IDH_MocA_C3"/>
    <property type="match status" value="1"/>
</dbReference>
<evidence type="ECO:0000256" key="3">
    <source>
        <dbReference type="ARBA" id="ARBA00038853"/>
    </source>
</evidence>
<keyword evidence="13" id="KW-1185">Reference proteome</keyword>
<feature type="domain" description="GFO/IDH/MocA-like oxidoreductase" evidence="12">
    <location>
        <begin position="133"/>
        <end position="249"/>
    </location>
</feature>
<dbReference type="PANTHER" id="PTHR22604:SF105">
    <property type="entry name" value="TRANS-1,2-DIHYDROBENZENE-1,2-DIOL DEHYDROGENASE"/>
    <property type="match status" value="1"/>
</dbReference>
<keyword evidence="2" id="KW-0560">Oxidoreductase</keyword>
<dbReference type="Gene3D" id="3.40.50.720">
    <property type="entry name" value="NAD(P)-binding Rossmann-like Domain"/>
    <property type="match status" value="1"/>
</dbReference>
<dbReference type="InterPro" id="IPR050984">
    <property type="entry name" value="Gfo/Idh/MocA_domain"/>
</dbReference>
<comment type="catalytic activity">
    <reaction evidence="10">
        <text>D-xylose + NADP(+) = D-xylono-1,5-lactone + NADPH + H(+)</text>
        <dbReference type="Rhea" id="RHEA:22000"/>
        <dbReference type="ChEBI" id="CHEBI:15378"/>
        <dbReference type="ChEBI" id="CHEBI:15867"/>
        <dbReference type="ChEBI" id="CHEBI:53455"/>
        <dbReference type="ChEBI" id="CHEBI:57783"/>
        <dbReference type="ChEBI" id="CHEBI:58349"/>
        <dbReference type="EC" id="1.1.1.179"/>
    </reaction>
</comment>
<evidence type="ECO:0000259" key="12">
    <source>
        <dbReference type="Pfam" id="PF22725"/>
    </source>
</evidence>
<evidence type="ECO:0000256" key="5">
    <source>
        <dbReference type="ARBA" id="ARBA00040603"/>
    </source>
</evidence>
<dbReference type="InterPro" id="IPR000683">
    <property type="entry name" value="Gfo/Idh/MocA-like_OxRdtase_N"/>
</dbReference>
<comment type="similarity">
    <text evidence="1">Belongs to the Gfo/Idh/MocA family.</text>
</comment>
<dbReference type="RefSeq" id="XP_002742436.1">
    <property type="nucleotide sequence ID" value="XM_002742390.2"/>
</dbReference>
<evidence type="ECO:0000259" key="11">
    <source>
        <dbReference type="Pfam" id="PF01408"/>
    </source>
</evidence>
<evidence type="ECO:0000256" key="7">
    <source>
        <dbReference type="ARBA" id="ARBA00042988"/>
    </source>
</evidence>
<gene>
    <name evidence="14" type="primary">LOC100369697</name>
</gene>
<evidence type="ECO:0000256" key="10">
    <source>
        <dbReference type="ARBA" id="ARBA00049233"/>
    </source>
</evidence>
<dbReference type="SUPFAM" id="SSF55347">
    <property type="entry name" value="Glyceraldehyde-3-phosphate dehydrogenase-like, C-terminal domain"/>
    <property type="match status" value="1"/>
</dbReference>
<organism evidence="13 14">
    <name type="scientific">Saccoglossus kowalevskii</name>
    <name type="common">Acorn worm</name>
    <dbReference type="NCBI Taxonomy" id="10224"/>
    <lineage>
        <taxon>Eukaryota</taxon>
        <taxon>Metazoa</taxon>
        <taxon>Hemichordata</taxon>
        <taxon>Enteropneusta</taxon>
        <taxon>Harrimaniidae</taxon>
        <taxon>Saccoglossus</taxon>
    </lineage>
</organism>
<evidence type="ECO:0000256" key="8">
    <source>
        <dbReference type="ARBA" id="ARBA00043025"/>
    </source>
</evidence>
<dbReference type="EC" id="1.3.1.20" evidence="3"/>
<dbReference type="GeneID" id="100369697"/>
<feature type="domain" description="Gfo/Idh/MocA-like oxidoreductase N-terminal" evidence="11">
    <location>
        <begin position="5"/>
        <end position="122"/>
    </location>
</feature>
<dbReference type="Proteomes" id="UP000694865">
    <property type="component" value="Unplaced"/>
</dbReference>
<dbReference type="SUPFAM" id="SSF51735">
    <property type="entry name" value="NAD(P)-binding Rossmann-fold domains"/>
    <property type="match status" value="1"/>
</dbReference>
<evidence type="ECO:0000256" key="9">
    <source>
        <dbReference type="ARBA" id="ARBA00047423"/>
    </source>
</evidence>
<evidence type="ECO:0000256" key="4">
    <source>
        <dbReference type="ARBA" id="ARBA00038984"/>
    </source>
</evidence>
<dbReference type="InterPro" id="IPR055170">
    <property type="entry name" value="GFO_IDH_MocA-like_dom"/>
</dbReference>
<protein>
    <recommendedName>
        <fullName evidence="5">Trans-1,2-dihydrobenzene-1,2-diol dehydrogenase</fullName>
        <ecNumber evidence="4">1.1.1.179</ecNumber>
        <ecNumber evidence="3">1.3.1.20</ecNumber>
    </recommendedName>
    <alternativeName>
        <fullName evidence="8">D-xylose 1-dehydrogenase</fullName>
    </alternativeName>
    <alternativeName>
        <fullName evidence="7">D-xylose-NADP dehydrogenase</fullName>
    </alternativeName>
    <alternativeName>
        <fullName evidence="6">Dimeric dihydrodiol dehydrogenase</fullName>
    </alternativeName>
</protein>
<evidence type="ECO:0000256" key="6">
    <source>
        <dbReference type="ARBA" id="ARBA00042926"/>
    </source>
</evidence>
<dbReference type="Pfam" id="PF01408">
    <property type="entry name" value="GFO_IDH_MocA"/>
    <property type="match status" value="1"/>
</dbReference>
<name>A0ABM0H1Y9_SACKO</name>
<accession>A0ABM0H1Y9</accession>
<evidence type="ECO:0000256" key="2">
    <source>
        <dbReference type="ARBA" id="ARBA00023002"/>
    </source>
</evidence>
<dbReference type="PANTHER" id="PTHR22604">
    <property type="entry name" value="OXIDOREDUCTASES"/>
    <property type="match status" value="1"/>
</dbReference>
<dbReference type="InterPro" id="IPR036291">
    <property type="entry name" value="NAD(P)-bd_dom_sf"/>
</dbReference>